<accession>A0ABT3PS15</accession>
<dbReference type="InterPro" id="IPR024909">
    <property type="entry name" value="Cys-tRNA/MSH_ligase"/>
</dbReference>
<proteinExistence type="inferred from homology"/>
<evidence type="ECO:0000256" key="2">
    <source>
        <dbReference type="ARBA" id="ARBA00005594"/>
    </source>
</evidence>
<evidence type="ECO:0000256" key="13">
    <source>
        <dbReference type="SAM" id="MobiDB-lite"/>
    </source>
</evidence>
<feature type="domain" description="Cysteinyl-tRNA synthetase class Ia DALR" evidence="14">
    <location>
        <begin position="365"/>
        <end position="439"/>
    </location>
</feature>
<feature type="binding site" evidence="12">
    <location>
        <position position="30"/>
    </location>
    <ligand>
        <name>Zn(2+)</name>
        <dbReference type="ChEBI" id="CHEBI:29105"/>
    </ligand>
</feature>
<dbReference type="EC" id="6.1.1.16" evidence="12"/>
<dbReference type="InterPro" id="IPR032678">
    <property type="entry name" value="tRNA-synt_1_cat_dom"/>
</dbReference>
<keyword evidence="9 12" id="KW-0067">ATP-binding</keyword>
<keyword evidence="6 12" id="KW-0479">Metal-binding</keyword>
<reference evidence="15 16" key="1">
    <citation type="submission" date="2021-03" db="EMBL/GenBank/DDBJ databases">
        <title>Aliifodinibius sp. nov., a new bacterium isolated from saline soil.</title>
        <authorList>
            <person name="Galisteo C."/>
            <person name="De La Haba R."/>
            <person name="Sanchez-Porro C."/>
            <person name="Ventosa A."/>
        </authorList>
    </citation>
    <scope>NUCLEOTIDE SEQUENCE [LARGE SCALE GENOMIC DNA]</scope>
    <source>
        <strain evidence="15 16">1BSP15-2V2</strain>
    </source>
</reference>
<dbReference type="PANTHER" id="PTHR10890:SF3">
    <property type="entry name" value="CYSTEINE--TRNA LIGASE, CYTOPLASMIC"/>
    <property type="match status" value="1"/>
</dbReference>
<feature type="binding site" evidence="12">
    <location>
        <position position="221"/>
    </location>
    <ligand>
        <name>Zn(2+)</name>
        <dbReference type="ChEBI" id="CHEBI:29105"/>
    </ligand>
</feature>
<feature type="compositionally biased region" description="Basic and acidic residues" evidence="13">
    <location>
        <begin position="170"/>
        <end position="185"/>
    </location>
</feature>
<sequence>MDDLHIYNTLSRKKEKFEPINDGFVGIYVCGPTVYGDPHLGHAKSYVSFDVVVRYLRYLDYKVRYVQNITDVGHLTDDADQGEDKLEKQAEIEKLEPMEIAEKYTYNYFRDMDKLGVQRPDISPRATGHIIEQIEMVKKLLDKGHAYEVDGNVYFDVSSDESYGKLSGRSVEDQESGTRIETASDKKAPEDFALWKRAGDDHIMKWPSPWGMGYPGWHVECSAMSTKYLGAHFDIHGGGLDNQFPHHECEIAQSEGAFDQPFANYWMHNNMVTLEGQKMGKSLGNAISLNQFFSGDNELLSRAWDPQVIRFFLLQSHYRSTTDFSEDALAGAENGLNNLQEMLLTIDGTESGTAEDYDLDTLRATIEQKLNDDFNTAQAIAVLFEELKDIRKQINGSQPPANIGDIKQFLHEFVDGVLGLWPQTDTSTGDSKDKTEQLVELLIDLRSQARSNKNFELADAIRDQLQELGIELMDNPDGTDFKIKKGDSSQSSFQNLKDQFNI</sequence>
<evidence type="ECO:0000256" key="10">
    <source>
        <dbReference type="ARBA" id="ARBA00022917"/>
    </source>
</evidence>
<dbReference type="InterPro" id="IPR014729">
    <property type="entry name" value="Rossmann-like_a/b/a_fold"/>
</dbReference>
<keyword evidence="8 12" id="KW-0862">Zinc</keyword>
<evidence type="ECO:0000256" key="1">
    <source>
        <dbReference type="ARBA" id="ARBA00004496"/>
    </source>
</evidence>
<feature type="short sequence motif" description="'KMSKS' region" evidence="12">
    <location>
        <begin position="278"/>
        <end position="282"/>
    </location>
</feature>
<keyword evidence="10 12" id="KW-0648">Protein biosynthesis</keyword>
<evidence type="ECO:0000256" key="7">
    <source>
        <dbReference type="ARBA" id="ARBA00022741"/>
    </source>
</evidence>
<feature type="region of interest" description="Disordered" evidence="13">
    <location>
        <begin position="166"/>
        <end position="185"/>
    </location>
</feature>
<keyword evidence="5 12" id="KW-0436">Ligase</keyword>
<feature type="binding site" evidence="12">
    <location>
        <position position="246"/>
    </location>
    <ligand>
        <name>Zn(2+)</name>
        <dbReference type="ChEBI" id="CHEBI:29105"/>
    </ligand>
</feature>
<evidence type="ECO:0000256" key="9">
    <source>
        <dbReference type="ARBA" id="ARBA00022840"/>
    </source>
</evidence>
<comment type="cofactor">
    <cofactor evidence="12">
        <name>Zn(2+)</name>
        <dbReference type="ChEBI" id="CHEBI:29105"/>
    </cofactor>
    <text evidence="12">Binds 1 zinc ion per subunit.</text>
</comment>
<comment type="similarity">
    <text evidence="2 12">Belongs to the class-I aminoacyl-tRNA synthetase family.</text>
</comment>
<dbReference type="Gene3D" id="1.20.120.1910">
    <property type="entry name" value="Cysteine-tRNA ligase, C-terminal anti-codon recognition domain"/>
    <property type="match status" value="1"/>
</dbReference>
<comment type="caution">
    <text evidence="15">The sequence shown here is derived from an EMBL/GenBank/DDBJ whole genome shotgun (WGS) entry which is preliminary data.</text>
</comment>
<gene>
    <name evidence="12 15" type="primary">cysS</name>
    <name evidence="15" type="ORF">J6I44_17465</name>
</gene>
<dbReference type="InterPro" id="IPR009080">
    <property type="entry name" value="tRNAsynth_Ia_anticodon-bd"/>
</dbReference>
<dbReference type="SMART" id="SM00840">
    <property type="entry name" value="DALR_2"/>
    <property type="match status" value="1"/>
</dbReference>
<name>A0ABT3PS15_9BACT</name>
<dbReference type="CDD" id="cd00672">
    <property type="entry name" value="CysRS_core"/>
    <property type="match status" value="1"/>
</dbReference>
<dbReference type="GO" id="GO:0004817">
    <property type="term" value="F:cysteine-tRNA ligase activity"/>
    <property type="evidence" value="ECO:0007669"/>
    <property type="project" value="UniProtKB-EC"/>
</dbReference>
<dbReference type="PRINTS" id="PR00983">
    <property type="entry name" value="TRNASYNTHCYS"/>
</dbReference>
<dbReference type="EMBL" id="JAGGJA010000015">
    <property type="protein sequence ID" value="MCW9708654.1"/>
    <property type="molecule type" value="Genomic_DNA"/>
</dbReference>
<protein>
    <recommendedName>
        <fullName evidence="12">Cysteine--tRNA ligase</fullName>
        <ecNumber evidence="12">6.1.1.16</ecNumber>
    </recommendedName>
    <alternativeName>
        <fullName evidence="12">Cysteinyl-tRNA synthetase</fullName>
        <shortName evidence="12">CysRS</shortName>
    </alternativeName>
</protein>
<keyword evidence="11 12" id="KW-0030">Aminoacyl-tRNA synthetase</keyword>
<comment type="catalytic activity">
    <reaction evidence="12">
        <text>tRNA(Cys) + L-cysteine + ATP = L-cysteinyl-tRNA(Cys) + AMP + diphosphate</text>
        <dbReference type="Rhea" id="RHEA:17773"/>
        <dbReference type="Rhea" id="RHEA-COMP:9661"/>
        <dbReference type="Rhea" id="RHEA-COMP:9679"/>
        <dbReference type="ChEBI" id="CHEBI:30616"/>
        <dbReference type="ChEBI" id="CHEBI:33019"/>
        <dbReference type="ChEBI" id="CHEBI:35235"/>
        <dbReference type="ChEBI" id="CHEBI:78442"/>
        <dbReference type="ChEBI" id="CHEBI:78517"/>
        <dbReference type="ChEBI" id="CHEBI:456215"/>
        <dbReference type="EC" id="6.1.1.16"/>
    </reaction>
</comment>
<feature type="binding site" evidence="12">
    <location>
        <position position="281"/>
    </location>
    <ligand>
        <name>ATP</name>
        <dbReference type="ChEBI" id="CHEBI:30616"/>
    </ligand>
</feature>
<dbReference type="Pfam" id="PF01406">
    <property type="entry name" value="tRNA-synt_1e"/>
    <property type="match status" value="1"/>
</dbReference>
<evidence type="ECO:0000256" key="11">
    <source>
        <dbReference type="ARBA" id="ARBA00023146"/>
    </source>
</evidence>
<feature type="short sequence motif" description="'HIGH' region" evidence="12">
    <location>
        <begin position="32"/>
        <end position="42"/>
    </location>
</feature>
<evidence type="ECO:0000313" key="16">
    <source>
        <dbReference type="Proteomes" id="UP001207918"/>
    </source>
</evidence>
<dbReference type="RefSeq" id="WP_265767451.1">
    <property type="nucleotide sequence ID" value="NZ_JAGGJA010000015.1"/>
</dbReference>
<keyword evidence="16" id="KW-1185">Reference proteome</keyword>
<feature type="compositionally biased region" description="Polar residues" evidence="13">
    <location>
        <begin position="488"/>
        <end position="502"/>
    </location>
</feature>
<evidence type="ECO:0000313" key="15">
    <source>
        <dbReference type="EMBL" id="MCW9708654.1"/>
    </source>
</evidence>
<evidence type="ECO:0000256" key="3">
    <source>
        <dbReference type="ARBA" id="ARBA00011245"/>
    </source>
</evidence>
<evidence type="ECO:0000256" key="8">
    <source>
        <dbReference type="ARBA" id="ARBA00022833"/>
    </source>
</evidence>
<dbReference type="Gene3D" id="3.40.50.620">
    <property type="entry name" value="HUPs"/>
    <property type="match status" value="1"/>
</dbReference>
<dbReference type="InterPro" id="IPR015273">
    <property type="entry name" value="Cys-tRNA-synt_Ia_DALR"/>
</dbReference>
<dbReference type="Pfam" id="PF09190">
    <property type="entry name" value="DALR_2"/>
    <property type="match status" value="1"/>
</dbReference>
<comment type="subunit">
    <text evidence="3 12">Monomer.</text>
</comment>
<dbReference type="PANTHER" id="PTHR10890">
    <property type="entry name" value="CYSTEINYL-TRNA SYNTHETASE"/>
    <property type="match status" value="1"/>
</dbReference>
<evidence type="ECO:0000256" key="6">
    <source>
        <dbReference type="ARBA" id="ARBA00022723"/>
    </source>
</evidence>
<organism evidence="15 16">
    <name type="scientific">Fodinibius salsisoli</name>
    <dbReference type="NCBI Taxonomy" id="2820877"/>
    <lineage>
        <taxon>Bacteria</taxon>
        <taxon>Pseudomonadati</taxon>
        <taxon>Balneolota</taxon>
        <taxon>Balneolia</taxon>
        <taxon>Balneolales</taxon>
        <taxon>Balneolaceae</taxon>
        <taxon>Fodinibius</taxon>
    </lineage>
</organism>
<evidence type="ECO:0000256" key="5">
    <source>
        <dbReference type="ARBA" id="ARBA00022598"/>
    </source>
</evidence>
<comment type="subcellular location">
    <subcellularLocation>
        <location evidence="1 12">Cytoplasm</location>
    </subcellularLocation>
</comment>
<dbReference type="NCBIfam" id="TIGR00435">
    <property type="entry name" value="cysS"/>
    <property type="match status" value="1"/>
</dbReference>
<dbReference type="Proteomes" id="UP001207918">
    <property type="component" value="Unassembled WGS sequence"/>
</dbReference>
<dbReference type="SUPFAM" id="SSF52374">
    <property type="entry name" value="Nucleotidylyl transferase"/>
    <property type="match status" value="1"/>
</dbReference>
<dbReference type="HAMAP" id="MF_00041">
    <property type="entry name" value="Cys_tRNA_synth"/>
    <property type="match status" value="1"/>
</dbReference>
<feature type="region of interest" description="Disordered" evidence="13">
    <location>
        <begin position="479"/>
        <end position="502"/>
    </location>
</feature>
<evidence type="ECO:0000256" key="4">
    <source>
        <dbReference type="ARBA" id="ARBA00022490"/>
    </source>
</evidence>
<evidence type="ECO:0000256" key="12">
    <source>
        <dbReference type="HAMAP-Rule" id="MF_00041"/>
    </source>
</evidence>
<feature type="binding site" evidence="12">
    <location>
        <position position="250"/>
    </location>
    <ligand>
        <name>Zn(2+)</name>
        <dbReference type="ChEBI" id="CHEBI:29105"/>
    </ligand>
</feature>
<keyword evidence="4 12" id="KW-0963">Cytoplasm</keyword>
<keyword evidence="7 12" id="KW-0547">Nucleotide-binding</keyword>
<dbReference type="InterPro" id="IPR015803">
    <property type="entry name" value="Cys-tRNA-ligase"/>
</dbReference>
<dbReference type="SUPFAM" id="SSF47323">
    <property type="entry name" value="Anticodon-binding domain of a subclass of class I aminoacyl-tRNA synthetases"/>
    <property type="match status" value="1"/>
</dbReference>
<evidence type="ECO:0000259" key="14">
    <source>
        <dbReference type="SMART" id="SM00840"/>
    </source>
</evidence>